<dbReference type="InterPro" id="IPR029058">
    <property type="entry name" value="AB_hydrolase_fold"/>
</dbReference>
<dbReference type="GO" id="GO:0016747">
    <property type="term" value="F:acyltransferase activity, transferring groups other than amino-acyl groups"/>
    <property type="evidence" value="ECO:0007669"/>
    <property type="project" value="TreeGrafter"/>
</dbReference>
<dbReference type="Pfam" id="PF00756">
    <property type="entry name" value="Esterase"/>
    <property type="match status" value="1"/>
</dbReference>
<dbReference type="Gene3D" id="3.40.50.1820">
    <property type="entry name" value="alpha/beta hydrolase"/>
    <property type="match status" value="1"/>
</dbReference>
<reference evidence="1" key="1">
    <citation type="submission" date="2018-05" db="EMBL/GenBank/DDBJ databases">
        <authorList>
            <person name="Lanie J.A."/>
            <person name="Ng W.-L."/>
            <person name="Kazmierczak K.M."/>
            <person name="Andrzejewski T.M."/>
            <person name="Davidsen T.M."/>
            <person name="Wayne K.J."/>
            <person name="Tettelin H."/>
            <person name="Glass J.I."/>
            <person name="Rusch D."/>
            <person name="Podicherti R."/>
            <person name="Tsui H.-C.T."/>
            <person name="Winkler M.E."/>
        </authorList>
    </citation>
    <scope>NUCLEOTIDE SEQUENCE</scope>
</reference>
<evidence type="ECO:0008006" key="2">
    <source>
        <dbReference type="Google" id="ProtNLM"/>
    </source>
</evidence>
<dbReference type="InterPro" id="IPR050583">
    <property type="entry name" value="Mycobacterial_A85_antigen"/>
</dbReference>
<accession>A0A381QLC7</accession>
<dbReference type="AlphaFoldDB" id="A0A381QLC7"/>
<dbReference type="PANTHER" id="PTHR48098:SF1">
    <property type="entry name" value="DIACYLGLYCEROL ACYLTRANSFERASE_MYCOLYLTRANSFERASE AG85A"/>
    <property type="match status" value="1"/>
</dbReference>
<dbReference type="SUPFAM" id="SSF53474">
    <property type="entry name" value="alpha/beta-Hydrolases"/>
    <property type="match status" value="1"/>
</dbReference>
<dbReference type="InterPro" id="IPR000801">
    <property type="entry name" value="Esterase-like"/>
</dbReference>
<name>A0A381QLC7_9ZZZZ</name>
<evidence type="ECO:0000313" key="1">
    <source>
        <dbReference type="EMBL" id="SUZ78373.1"/>
    </source>
</evidence>
<dbReference type="EMBL" id="UINC01001350">
    <property type="protein sequence ID" value="SUZ78373.1"/>
    <property type="molecule type" value="Genomic_DNA"/>
</dbReference>
<dbReference type="PANTHER" id="PTHR48098">
    <property type="entry name" value="ENTEROCHELIN ESTERASE-RELATED"/>
    <property type="match status" value="1"/>
</dbReference>
<sequence>MREHVDSQRKKKAFVFSVLLTALASAVQSFGDTPSKLVHAEMETDLVPSPAKFDVLLPPNYESIQEPLPVLIWLHGGSNGKNHIERRLRTPIESAWASGILSPVVIIAPITGNSYYVDWKDGTQKWEEFITGELLSNVRTLFNTQNNRAGTVIAGASAGGQGTLRIALRNPEIFVAAVAMEPGFEPVLRFEDVDLSRFSGDSAKRFLNPRFGKPVDAEYWAERHPPTIVVRHAKKIRDSKLKLRIEAGDEDANLTWLSAELIHRLLFDAGIRHEFYIEYGAAHTGRSLPRRLHDSFAFVERSLHPEGPDPEALRHLEGAKKNGRFKPRTPNQLDYESVYFPTE</sequence>
<gene>
    <name evidence="1" type="ORF">METZ01_LOCUS31227</name>
</gene>
<protein>
    <recommendedName>
        <fullName evidence="2">Esterase</fullName>
    </recommendedName>
</protein>
<organism evidence="1">
    <name type="scientific">marine metagenome</name>
    <dbReference type="NCBI Taxonomy" id="408172"/>
    <lineage>
        <taxon>unclassified sequences</taxon>
        <taxon>metagenomes</taxon>
        <taxon>ecological metagenomes</taxon>
    </lineage>
</organism>
<proteinExistence type="predicted"/>